<dbReference type="OrthoDB" id="1683318at2"/>
<dbReference type="EMBL" id="JTJS01000005">
    <property type="protein sequence ID" value="OBX12028.1"/>
    <property type="molecule type" value="Genomic_DNA"/>
</dbReference>
<dbReference type="Pfam" id="PF02627">
    <property type="entry name" value="CMD"/>
    <property type="match status" value="1"/>
</dbReference>
<organism evidence="3 5">
    <name type="scientific">Gallibacterium genomosp. 3</name>
    <dbReference type="NCBI Taxonomy" id="505345"/>
    <lineage>
        <taxon>Bacteria</taxon>
        <taxon>Pseudomonadati</taxon>
        <taxon>Pseudomonadota</taxon>
        <taxon>Gammaproteobacteria</taxon>
        <taxon>Pasteurellales</taxon>
        <taxon>Pasteurellaceae</taxon>
        <taxon>Gallibacterium</taxon>
    </lineage>
</organism>
<name>A0A1A7PVS9_9PAST</name>
<dbReference type="AlphaFoldDB" id="A0A1A7PVS9"/>
<dbReference type="RefSeq" id="WP_065233609.1">
    <property type="nucleotide sequence ID" value="NZ_JTJM01000011.1"/>
</dbReference>
<comment type="caution">
    <text evidence="3">The sequence shown here is derived from an EMBL/GenBank/DDBJ whole genome shotgun (WGS) entry which is preliminary data.</text>
</comment>
<keyword evidence="3" id="KW-0560">Oxidoreductase</keyword>
<dbReference type="Gene3D" id="1.20.1290.10">
    <property type="entry name" value="AhpD-like"/>
    <property type="match status" value="1"/>
</dbReference>
<evidence type="ECO:0000313" key="3">
    <source>
        <dbReference type="EMBL" id="OBX05265.1"/>
    </source>
</evidence>
<sequence>MLDWKKYRTQLMSRLGIFSKLSPDTMKGYQTLSKAGEASALDAKTRELISLACAVTTRCDGCINVHTDAAIKAGCTQEEIAAALGVAVAMNAGAAMVYSARVLDAYETLKTE</sequence>
<reference evidence="5 6" key="1">
    <citation type="submission" date="2014-11" db="EMBL/GenBank/DDBJ databases">
        <title>Pan-genome of Gallibacterium spp.</title>
        <authorList>
            <person name="Kudirkiene E."/>
            <person name="Bojesen A.M."/>
        </authorList>
    </citation>
    <scope>NUCLEOTIDE SEQUENCE [LARGE SCALE GENOMIC DNA]</scope>
    <source>
        <strain evidence="3 5">59/S3/89</strain>
        <strain evidence="2 7">F151</strain>
        <strain evidence="4 6">F298</strain>
    </source>
</reference>
<dbReference type="EMBL" id="JTJR01000011">
    <property type="protein sequence ID" value="OBX05265.1"/>
    <property type="molecule type" value="Genomic_DNA"/>
</dbReference>
<proteinExistence type="predicted"/>
<evidence type="ECO:0000313" key="2">
    <source>
        <dbReference type="EMBL" id="OBW93100.1"/>
    </source>
</evidence>
<dbReference type="Proteomes" id="UP000243168">
    <property type="component" value="Unassembled WGS sequence"/>
</dbReference>
<dbReference type="InterPro" id="IPR029032">
    <property type="entry name" value="AhpD-like"/>
</dbReference>
<dbReference type="PANTHER" id="PTHR33930">
    <property type="entry name" value="ALKYL HYDROPEROXIDE REDUCTASE AHPD"/>
    <property type="match status" value="1"/>
</dbReference>
<evidence type="ECO:0000313" key="4">
    <source>
        <dbReference type="EMBL" id="OBX12028.1"/>
    </source>
</evidence>
<dbReference type="Proteomes" id="UP000092626">
    <property type="component" value="Unassembled WGS sequence"/>
</dbReference>
<dbReference type="STRING" id="505345.QV06_03405"/>
<dbReference type="PANTHER" id="PTHR33930:SF2">
    <property type="entry name" value="BLR3452 PROTEIN"/>
    <property type="match status" value="1"/>
</dbReference>
<dbReference type="NCBIfam" id="TIGR00778">
    <property type="entry name" value="ahpD_dom"/>
    <property type="match status" value="1"/>
</dbReference>
<evidence type="ECO:0000259" key="1">
    <source>
        <dbReference type="Pfam" id="PF02627"/>
    </source>
</evidence>
<dbReference type="InterPro" id="IPR003779">
    <property type="entry name" value="CMD-like"/>
</dbReference>
<keyword evidence="3" id="KW-0575">Peroxidase</keyword>
<keyword evidence="7" id="KW-1185">Reference proteome</keyword>
<dbReference type="InterPro" id="IPR004675">
    <property type="entry name" value="AhpD_core"/>
</dbReference>
<accession>A0A1A7PVS9</accession>
<evidence type="ECO:0000313" key="5">
    <source>
        <dbReference type="Proteomes" id="UP000092626"/>
    </source>
</evidence>
<dbReference type="SUPFAM" id="SSF69118">
    <property type="entry name" value="AhpD-like"/>
    <property type="match status" value="1"/>
</dbReference>
<evidence type="ECO:0000313" key="6">
    <source>
        <dbReference type="Proteomes" id="UP000243168"/>
    </source>
</evidence>
<dbReference type="GO" id="GO:0051920">
    <property type="term" value="F:peroxiredoxin activity"/>
    <property type="evidence" value="ECO:0007669"/>
    <property type="project" value="InterPro"/>
</dbReference>
<dbReference type="EMBL" id="JTJM01000011">
    <property type="protein sequence ID" value="OBW93100.1"/>
    <property type="molecule type" value="Genomic_DNA"/>
</dbReference>
<protein>
    <submittedName>
        <fullName evidence="3">Alkylhydroperoxidase</fullName>
    </submittedName>
</protein>
<dbReference type="Proteomes" id="UP000243558">
    <property type="component" value="Unassembled WGS sequence"/>
</dbReference>
<evidence type="ECO:0000313" key="7">
    <source>
        <dbReference type="Proteomes" id="UP000243558"/>
    </source>
</evidence>
<gene>
    <name evidence="2" type="ORF">QV01_03150</name>
    <name evidence="3" type="ORF">QV06_03405</name>
    <name evidence="4" type="ORF">QV07_00600</name>
</gene>
<feature type="domain" description="Carboxymuconolactone decarboxylase-like" evidence="1">
    <location>
        <begin position="23"/>
        <end position="104"/>
    </location>
</feature>